<dbReference type="Pfam" id="PF08818">
    <property type="entry name" value="DUF1801"/>
    <property type="match status" value="1"/>
</dbReference>
<gene>
    <name evidence="2" type="ORF">TPR58_08465</name>
</gene>
<protein>
    <submittedName>
        <fullName evidence="2">DUF1801 domain-containing protein</fullName>
    </submittedName>
</protein>
<evidence type="ECO:0000313" key="2">
    <source>
        <dbReference type="EMBL" id="MEN3747199.1"/>
    </source>
</evidence>
<reference evidence="2 3" key="1">
    <citation type="submission" date="2024-05" db="EMBL/GenBank/DDBJ databases">
        <title>Sphingomonas sp. HF-S3 16S ribosomal RNA gene Genome sequencing and assembly.</title>
        <authorList>
            <person name="Lee H."/>
        </authorList>
    </citation>
    <scope>NUCLEOTIDE SEQUENCE [LARGE SCALE GENOMIC DNA]</scope>
    <source>
        <strain evidence="2 3">HF-S3</strain>
    </source>
</reference>
<keyword evidence="3" id="KW-1185">Reference proteome</keyword>
<evidence type="ECO:0000259" key="1">
    <source>
        <dbReference type="Pfam" id="PF08818"/>
    </source>
</evidence>
<name>A0ABV0B6K0_9SPHN</name>
<proteinExistence type="predicted"/>
<evidence type="ECO:0000313" key="3">
    <source>
        <dbReference type="Proteomes" id="UP001427805"/>
    </source>
</evidence>
<feature type="domain" description="YdhG-like" evidence="1">
    <location>
        <begin position="25"/>
        <end position="129"/>
    </location>
</feature>
<dbReference type="InterPro" id="IPR014922">
    <property type="entry name" value="YdhG-like"/>
</dbReference>
<sequence>MAEAKTVPGDGDVAAFIDRVEDPVRREDARSLCRLMAGISGQPATLWGPSIIGFGQYRYRYDSGREGDTFRIGFSPRKSELVLYLTGATDDAGFLARLGKHRTGKSCLYVKRLGDVDAAVLDRLIRRALDRVDSAYPS</sequence>
<dbReference type="RefSeq" id="WP_346246196.1">
    <property type="nucleotide sequence ID" value="NZ_JBDIZK010000004.1"/>
</dbReference>
<dbReference type="Proteomes" id="UP001427805">
    <property type="component" value="Unassembled WGS sequence"/>
</dbReference>
<dbReference type="EMBL" id="JBDIZK010000004">
    <property type="protein sequence ID" value="MEN3747199.1"/>
    <property type="molecule type" value="Genomic_DNA"/>
</dbReference>
<organism evidence="2 3">
    <name type="scientific">Sphingomonas rustica</name>
    <dbReference type="NCBI Taxonomy" id="3103142"/>
    <lineage>
        <taxon>Bacteria</taxon>
        <taxon>Pseudomonadati</taxon>
        <taxon>Pseudomonadota</taxon>
        <taxon>Alphaproteobacteria</taxon>
        <taxon>Sphingomonadales</taxon>
        <taxon>Sphingomonadaceae</taxon>
        <taxon>Sphingomonas</taxon>
    </lineage>
</organism>
<comment type="caution">
    <text evidence="2">The sequence shown here is derived from an EMBL/GenBank/DDBJ whole genome shotgun (WGS) entry which is preliminary data.</text>
</comment>
<accession>A0ABV0B6K0</accession>